<dbReference type="Gene3D" id="2.30.30.380">
    <property type="entry name" value="Zn-finger domain of Sec23/24"/>
    <property type="match status" value="1"/>
</dbReference>
<dbReference type="Pfam" id="PF00626">
    <property type="entry name" value="Gelsolin"/>
    <property type="match status" value="1"/>
</dbReference>
<feature type="compositionally biased region" description="Polar residues" evidence="13">
    <location>
        <begin position="307"/>
        <end position="318"/>
    </location>
</feature>
<dbReference type="Gene3D" id="3.40.50.410">
    <property type="entry name" value="von Willebrand factor, type A domain"/>
    <property type="match status" value="1"/>
</dbReference>
<evidence type="ECO:0000256" key="9">
    <source>
        <dbReference type="ARBA" id="ARBA00022927"/>
    </source>
</evidence>
<gene>
    <name evidence="19" type="primary">CSON000209</name>
</gene>
<feature type="region of interest" description="Disordered" evidence="13">
    <location>
        <begin position="1"/>
        <end position="139"/>
    </location>
</feature>
<keyword evidence="6" id="KW-0963">Cytoplasm</keyword>
<evidence type="ECO:0000256" key="6">
    <source>
        <dbReference type="ARBA" id="ARBA00022490"/>
    </source>
</evidence>
<dbReference type="Gene3D" id="3.40.20.10">
    <property type="entry name" value="Severin"/>
    <property type="match status" value="1"/>
</dbReference>
<dbReference type="GO" id="GO:0005789">
    <property type="term" value="C:endoplasmic reticulum membrane"/>
    <property type="evidence" value="ECO:0007669"/>
    <property type="project" value="UniProtKB-SubCell"/>
</dbReference>
<evidence type="ECO:0000256" key="4">
    <source>
        <dbReference type="ARBA" id="ARBA00008334"/>
    </source>
</evidence>
<keyword evidence="9" id="KW-0653">Protein transport</keyword>
<dbReference type="Pfam" id="PF04815">
    <property type="entry name" value="Sec23_helical"/>
    <property type="match status" value="1"/>
</dbReference>
<dbReference type="InterPro" id="IPR006895">
    <property type="entry name" value="Znf_Sec23_Sec24"/>
</dbReference>
<dbReference type="SUPFAM" id="SSF82919">
    <property type="entry name" value="Zn-finger domain of Sec23/24"/>
    <property type="match status" value="1"/>
</dbReference>
<dbReference type="AlphaFoldDB" id="A0A336LPL5"/>
<dbReference type="Pfam" id="PF04810">
    <property type="entry name" value="zf-Sec23_Sec24"/>
    <property type="match status" value="1"/>
</dbReference>
<dbReference type="EMBL" id="UFQT01000102">
    <property type="protein sequence ID" value="SSX20016.1"/>
    <property type="molecule type" value="Genomic_DNA"/>
</dbReference>
<dbReference type="GO" id="GO:0000139">
    <property type="term" value="C:Golgi membrane"/>
    <property type="evidence" value="ECO:0007669"/>
    <property type="project" value="UniProtKB-SubCell"/>
</dbReference>
<dbReference type="OMA" id="VFAMDNM"/>
<comment type="similarity">
    <text evidence="4">Belongs to the SEC23/SEC24 family. SEC24 subfamily.</text>
</comment>
<name>A0A336LPL5_CULSO</name>
<dbReference type="GO" id="GO:0070971">
    <property type="term" value="C:endoplasmic reticulum exit site"/>
    <property type="evidence" value="ECO:0007669"/>
    <property type="project" value="TreeGrafter"/>
</dbReference>
<dbReference type="InterPro" id="IPR006900">
    <property type="entry name" value="Sec23/24_helical_dom"/>
</dbReference>
<keyword evidence="12" id="KW-0968">Cytoplasmic vesicle</keyword>
<evidence type="ECO:0000259" key="14">
    <source>
        <dbReference type="Pfam" id="PF00626"/>
    </source>
</evidence>
<feature type="compositionally biased region" description="Low complexity" evidence="13">
    <location>
        <begin position="183"/>
        <end position="201"/>
    </location>
</feature>
<dbReference type="InterPro" id="IPR036180">
    <property type="entry name" value="Gelsolin-like_dom_sf"/>
</dbReference>
<dbReference type="Gene3D" id="1.20.120.730">
    <property type="entry name" value="Sec23/Sec24 helical domain"/>
    <property type="match status" value="1"/>
</dbReference>
<evidence type="ECO:0000256" key="12">
    <source>
        <dbReference type="ARBA" id="ARBA00023329"/>
    </source>
</evidence>
<sequence length="1101" mass="122149">MAQQPGPYYHQQMQQQQQQLPQFYGGVNKLNNGPQQPPPPMNQNQNNMAPGQQPTWNSAASSNNMMQVPAPPSVNGPPSQIKPGIQPLASYPAMTNGNSNFSSRTSSPAVNPPLNYGNDPRSPHPHQLQPPQISQLQSAGSVLTPPKAAFGVASPLNSSTPNQSPINPVSNLAAGLQQMNLRPPINGGVNPNSNPVPNMVPQFPKVVGLPSGPGSGPPPLNNNMPGQGPMQTMPQQLNGNTTPVGNRMPPQVNGNPVNNAQTGPHPPPPVSMHQQPPLNQVPNQQRPMMPSQPQQQQFQSQAPPPTANQIPNGPTLLSQPKRPMYPQQSTMQQQQQYPSMPPQQQQPPSQLPPTGFNGFNGQQQPGDRMQYQNQPPPGPNVIQSGFNRIWGQETIDLMQNRRILPIEKVTPPPIKLNHQFHEAVNCSSDIFRCTLNKVPESNSLLQKSRLPMGILIHPFRDLNNLPVITSSVIVRCRVCRTYINPFVYFVDSKKWKCNLCYRVNDLPEEFLYDPVSKTYGDPTRRPEVKSSTIEFIAPSEYTLRPPQPAIFLFLLDVSSIAQQTGYLQVVCDTILEQLEKLPGDTRKQIGFIAYNSAVHFYNIAENFNQPHEVTVLDLEDIFLPFPDNLVVNLKACTELIKDLLGQLPKRFENHHDPEDPNNRSSKDVQHLGPATDFYKRLALDCSGQQIAVDVFLLNSQYSDLATLSGVSKFSGGCIYHFPLFNANKPNMLKSFKQCFERYLTRKIGFEAVMRVRCTRGLQIHTFHGNFFVRSTDLLSLPNINPDSGFGLQISYEESLIDVKTVCFQAALLYTSSNGERRIRVHTLCIPVSASLSEIMHAADVQCIIGLLSKMAVDRSLSSNLSDARDAFINATVDVLGAYKLAQNLPSSGGLLAPTNLALFPLYILAMLKHIAFRTGTSTRLDDRVFAMCEMKTLPLDQLMKYIYPDFYNIDCLFATGENGAIKQENGSILVQEPARLQLSAEYLDTRSIFLLDGGAYIILYIGSNVQPTLINSILGVASIQEVPDVCYSLPEIKTTQNEALHAFIDSINEEKPYAPIIQIIRDSSATRPLLTEKFLDDRNDSSLSYYEFLQHIKTQVK</sequence>
<dbReference type="FunFam" id="2.30.30.380:FF:000004">
    <property type="entry name" value="SEC24 homolog B, COPII coat complex component"/>
    <property type="match status" value="1"/>
</dbReference>
<evidence type="ECO:0000256" key="5">
    <source>
        <dbReference type="ARBA" id="ARBA00022448"/>
    </source>
</evidence>
<feature type="compositionally biased region" description="Low complexity" evidence="13">
    <location>
        <begin position="221"/>
        <end position="236"/>
    </location>
</feature>
<proteinExistence type="inferred from homology"/>
<dbReference type="InterPro" id="IPR029006">
    <property type="entry name" value="ADF-H/Gelsolin-like_dom_sf"/>
</dbReference>
<dbReference type="SUPFAM" id="SSF53300">
    <property type="entry name" value="vWA-like"/>
    <property type="match status" value="1"/>
</dbReference>
<evidence type="ECO:0000259" key="18">
    <source>
        <dbReference type="Pfam" id="PF08033"/>
    </source>
</evidence>
<keyword evidence="11" id="KW-0472">Membrane</keyword>
<dbReference type="GO" id="GO:0090110">
    <property type="term" value="P:COPII-coated vesicle cargo loading"/>
    <property type="evidence" value="ECO:0007669"/>
    <property type="project" value="TreeGrafter"/>
</dbReference>
<dbReference type="PANTHER" id="PTHR13803">
    <property type="entry name" value="SEC24-RELATED PROTEIN"/>
    <property type="match status" value="1"/>
</dbReference>
<evidence type="ECO:0000256" key="8">
    <source>
        <dbReference type="ARBA" id="ARBA00022892"/>
    </source>
</evidence>
<dbReference type="SUPFAM" id="SSF81811">
    <property type="entry name" value="Helical domain of Sec23/24"/>
    <property type="match status" value="1"/>
</dbReference>
<evidence type="ECO:0000256" key="1">
    <source>
        <dbReference type="ARBA" id="ARBA00004299"/>
    </source>
</evidence>
<reference evidence="19" key="1">
    <citation type="submission" date="2018-07" db="EMBL/GenBank/DDBJ databases">
        <authorList>
            <person name="Quirk P.G."/>
            <person name="Krulwich T.A."/>
        </authorList>
    </citation>
    <scope>NUCLEOTIDE SEQUENCE</scope>
</reference>
<feature type="compositionally biased region" description="Low complexity" evidence="13">
    <location>
        <begin position="352"/>
        <end position="364"/>
    </location>
</feature>
<feature type="domain" description="Sec23/Sec24 beta-sandwich" evidence="18">
    <location>
        <begin position="748"/>
        <end position="832"/>
    </location>
</feature>
<dbReference type="InterPro" id="IPR036174">
    <property type="entry name" value="Znf_Sec23_Sec24_sf"/>
</dbReference>
<feature type="compositionally biased region" description="Low complexity" evidence="13">
    <location>
        <begin position="42"/>
        <end position="54"/>
    </location>
</feature>
<keyword evidence="8" id="KW-0931">ER-Golgi transport</keyword>
<dbReference type="InterPro" id="IPR006896">
    <property type="entry name" value="Sec23/24_trunk_dom"/>
</dbReference>
<dbReference type="SUPFAM" id="SSF81995">
    <property type="entry name" value="beta-sandwich domain of Sec23/24"/>
    <property type="match status" value="1"/>
</dbReference>
<dbReference type="GO" id="GO:0000149">
    <property type="term" value="F:SNARE binding"/>
    <property type="evidence" value="ECO:0007669"/>
    <property type="project" value="TreeGrafter"/>
</dbReference>
<evidence type="ECO:0000259" key="17">
    <source>
        <dbReference type="Pfam" id="PF04815"/>
    </source>
</evidence>
<protein>
    <submittedName>
        <fullName evidence="19">CSON000209 protein</fullName>
    </submittedName>
</protein>
<keyword evidence="7" id="KW-0256">Endoplasmic reticulum</keyword>
<dbReference type="SUPFAM" id="SSF82754">
    <property type="entry name" value="C-terminal, gelsolin-like domain of Sec23/24"/>
    <property type="match status" value="1"/>
</dbReference>
<dbReference type="InterPro" id="IPR007123">
    <property type="entry name" value="Gelsolin-like_dom"/>
</dbReference>
<dbReference type="GO" id="GO:0008270">
    <property type="term" value="F:zinc ion binding"/>
    <property type="evidence" value="ECO:0007669"/>
    <property type="project" value="InterPro"/>
</dbReference>
<evidence type="ECO:0000256" key="7">
    <source>
        <dbReference type="ARBA" id="ARBA00022824"/>
    </source>
</evidence>
<dbReference type="GO" id="GO:0006886">
    <property type="term" value="P:intracellular protein transport"/>
    <property type="evidence" value="ECO:0007669"/>
    <property type="project" value="InterPro"/>
</dbReference>
<comment type="subcellular location">
    <subcellularLocation>
        <location evidence="1">Cytoplasmic vesicle</location>
        <location evidence="1">COPII-coated vesicle membrane</location>
        <topology evidence="1">Peripheral membrane protein</topology>
        <orientation evidence="1">Cytoplasmic side</orientation>
    </subcellularLocation>
    <subcellularLocation>
        <location evidence="3">Endoplasmic reticulum membrane</location>
        <topology evidence="3">Peripheral membrane protein</topology>
        <orientation evidence="3">Cytoplasmic side</orientation>
    </subcellularLocation>
    <subcellularLocation>
        <location evidence="2">Golgi apparatus membrane</location>
    </subcellularLocation>
</comment>
<accession>A0A336LPL5</accession>
<dbReference type="InterPro" id="IPR036465">
    <property type="entry name" value="vWFA_dom_sf"/>
</dbReference>
<feature type="domain" description="Sec23/Sec24 trunk" evidence="16">
    <location>
        <begin position="546"/>
        <end position="658"/>
    </location>
</feature>
<organism evidence="19">
    <name type="scientific">Culicoides sonorensis</name>
    <name type="common">Biting midge</name>
    <dbReference type="NCBI Taxonomy" id="179676"/>
    <lineage>
        <taxon>Eukaryota</taxon>
        <taxon>Metazoa</taxon>
        <taxon>Ecdysozoa</taxon>
        <taxon>Arthropoda</taxon>
        <taxon>Hexapoda</taxon>
        <taxon>Insecta</taxon>
        <taxon>Pterygota</taxon>
        <taxon>Neoptera</taxon>
        <taxon>Endopterygota</taxon>
        <taxon>Diptera</taxon>
        <taxon>Nematocera</taxon>
        <taxon>Chironomoidea</taxon>
        <taxon>Ceratopogonidae</taxon>
        <taxon>Ceratopogoninae</taxon>
        <taxon>Culicoides</taxon>
        <taxon>Monoculicoides</taxon>
    </lineage>
</organism>
<dbReference type="InterPro" id="IPR012990">
    <property type="entry name" value="Beta-sandwich_Sec23_24"/>
</dbReference>
<feature type="compositionally biased region" description="Pro residues" evidence="13">
    <location>
        <begin position="339"/>
        <end position="351"/>
    </location>
</feature>
<feature type="domain" description="Zinc finger Sec23/Sec24-type" evidence="15">
    <location>
        <begin position="473"/>
        <end position="509"/>
    </location>
</feature>
<evidence type="ECO:0000313" key="19">
    <source>
        <dbReference type="EMBL" id="SSX20016.1"/>
    </source>
</evidence>
<keyword evidence="10" id="KW-0333">Golgi apparatus</keyword>
<evidence type="ECO:0000256" key="3">
    <source>
        <dbReference type="ARBA" id="ARBA00004397"/>
    </source>
</evidence>
<feature type="region of interest" description="Disordered" evidence="13">
    <location>
        <begin position="180"/>
        <end position="383"/>
    </location>
</feature>
<feature type="compositionally biased region" description="Low complexity" evidence="13">
    <location>
        <begin position="1"/>
        <end position="34"/>
    </location>
</feature>
<feature type="compositionally biased region" description="Polar residues" evidence="13">
    <location>
        <begin position="252"/>
        <end position="262"/>
    </location>
</feature>
<feature type="domain" description="Sec23/Sec24 trunk" evidence="16">
    <location>
        <begin position="664"/>
        <end position="742"/>
    </location>
</feature>
<evidence type="ECO:0000259" key="16">
    <source>
        <dbReference type="Pfam" id="PF04811"/>
    </source>
</evidence>
<dbReference type="InterPro" id="IPR050550">
    <property type="entry name" value="SEC23_SEC24_subfamily"/>
</dbReference>
<evidence type="ECO:0000259" key="15">
    <source>
        <dbReference type="Pfam" id="PF04810"/>
    </source>
</evidence>
<keyword evidence="5" id="KW-0813">Transport</keyword>
<feature type="domain" description="Sec23/Sec24 helical" evidence="17">
    <location>
        <begin position="843"/>
        <end position="944"/>
    </location>
</feature>
<evidence type="ECO:0000256" key="10">
    <source>
        <dbReference type="ARBA" id="ARBA00023034"/>
    </source>
</evidence>
<dbReference type="Pfam" id="PF04811">
    <property type="entry name" value="Sec23_trunk"/>
    <property type="match status" value="2"/>
</dbReference>
<dbReference type="Gene3D" id="2.60.40.1670">
    <property type="entry name" value="beta-sandwich domain of Sec23/24"/>
    <property type="match status" value="2"/>
</dbReference>
<feature type="compositionally biased region" description="Low complexity" evidence="13">
    <location>
        <begin position="324"/>
        <end position="338"/>
    </location>
</feature>
<feature type="compositionally biased region" description="Low complexity" evidence="13">
    <location>
        <begin position="271"/>
        <end position="301"/>
    </location>
</feature>
<dbReference type="InterPro" id="IPR036175">
    <property type="entry name" value="Sec23/24_helical_dom_sf"/>
</dbReference>
<dbReference type="GO" id="GO:0030127">
    <property type="term" value="C:COPII vesicle coat"/>
    <property type="evidence" value="ECO:0007669"/>
    <property type="project" value="InterPro"/>
</dbReference>
<dbReference type="PANTHER" id="PTHR13803:SF39">
    <property type="entry name" value="SECRETORY 24AB, ISOFORM A"/>
    <property type="match status" value="1"/>
</dbReference>
<feature type="compositionally biased region" description="Polar residues" evidence="13">
    <location>
        <begin position="93"/>
        <end position="109"/>
    </location>
</feature>
<dbReference type="VEuPathDB" id="VectorBase:CSON000209"/>
<feature type="domain" description="Gelsolin-like" evidence="14">
    <location>
        <begin position="975"/>
        <end position="1048"/>
    </location>
</feature>
<evidence type="ECO:0000256" key="2">
    <source>
        <dbReference type="ARBA" id="ARBA00004394"/>
    </source>
</evidence>
<evidence type="ECO:0000256" key="11">
    <source>
        <dbReference type="ARBA" id="ARBA00023136"/>
    </source>
</evidence>
<dbReference type="Pfam" id="PF08033">
    <property type="entry name" value="Sec23_BS"/>
    <property type="match status" value="1"/>
</dbReference>
<feature type="compositionally biased region" description="Low complexity" evidence="13">
    <location>
        <begin position="125"/>
        <end position="138"/>
    </location>
</feature>
<evidence type="ECO:0000256" key="13">
    <source>
        <dbReference type="SAM" id="MobiDB-lite"/>
    </source>
</evidence>
<feature type="compositionally biased region" description="Polar residues" evidence="13">
    <location>
        <begin position="55"/>
        <end position="66"/>
    </location>
</feature>